<dbReference type="InterPro" id="IPR016193">
    <property type="entry name" value="Cytidine_deaminase-like"/>
</dbReference>
<sequence>MADQVSEEDLKLITLARSARARNSTPEGAAVRDDTGRTYNATTVSLSSLKLSAVLSAISAAISSGAKKLEAVVVVTDAGQLTADDLAAAKELAQAGALFHRCNAAGDVIETIAL</sequence>
<dbReference type="AlphaFoldDB" id="A0A6J7DIW8"/>
<dbReference type="EMBL" id="CAFBLM010000029">
    <property type="protein sequence ID" value="CAB4870391.1"/>
    <property type="molecule type" value="Genomic_DNA"/>
</dbReference>
<dbReference type="GO" id="GO:0003824">
    <property type="term" value="F:catalytic activity"/>
    <property type="evidence" value="ECO:0007669"/>
    <property type="project" value="InterPro"/>
</dbReference>
<protein>
    <submittedName>
        <fullName evidence="1">Unannotated protein</fullName>
    </submittedName>
</protein>
<evidence type="ECO:0000313" key="1">
    <source>
        <dbReference type="EMBL" id="CAB4870391.1"/>
    </source>
</evidence>
<reference evidence="1" key="1">
    <citation type="submission" date="2020-05" db="EMBL/GenBank/DDBJ databases">
        <authorList>
            <person name="Chiriac C."/>
            <person name="Salcher M."/>
            <person name="Ghai R."/>
            <person name="Kavagutti S V."/>
        </authorList>
    </citation>
    <scope>NUCLEOTIDE SEQUENCE</scope>
</reference>
<organism evidence="1">
    <name type="scientific">freshwater metagenome</name>
    <dbReference type="NCBI Taxonomy" id="449393"/>
    <lineage>
        <taxon>unclassified sequences</taxon>
        <taxon>metagenomes</taxon>
        <taxon>ecological metagenomes</taxon>
    </lineage>
</organism>
<gene>
    <name evidence="1" type="ORF">UFOPK3401_00772</name>
</gene>
<dbReference type="Gene3D" id="3.40.140.10">
    <property type="entry name" value="Cytidine Deaminase, domain 2"/>
    <property type="match status" value="1"/>
</dbReference>
<proteinExistence type="predicted"/>
<dbReference type="SUPFAM" id="SSF53927">
    <property type="entry name" value="Cytidine deaminase-like"/>
    <property type="match status" value="1"/>
</dbReference>
<accession>A0A6J7DIW8</accession>
<name>A0A6J7DIW8_9ZZZZ</name>